<reference evidence="6 8" key="1">
    <citation type="submission" date="2016-04" db="EMBL/GenBank/DDBJ databases">
        <title>Genome sequence of Methanosphaera cuniculi DSM 4103.</title>
        <authorList>
            <person name="Poehlein A."/>
            <person name="Seedorf H."/>
            <person name="Daniel R."/>
        </authorList>
    </citation>
    <scope>NUCLEOTIDE SEQUENCE [LARGE SCALE GENOMIC DNA]</scope>
    <source>
        <strain evidence="6 8">DSM 4103</strain>
    </source>
</reference>
<evidence type="ECO:0000313" key="5">
    <source>
        <dbReference type="EMBL" id="PAV07461.1"/>
    </source>
</evidence>
<evidence type="ECO:0000256" key="3">
    <source>
        <dbReference type="ARBA" id="ARBA00023125"/>
    </source>
</evidence>
<name>A0A2A2HD73_9EURY</name>
<keyword evidence="7" id="KW-1185">Reference proteome</keyword>
<dbReference type="PANTHER" id="PTHR30408:SF12">
    <property type="entry name" value="TYPE I RESTRICTION ENZYME MJAVIII SPECIFICITY SUBUNIT"/>
    <property type="match status" value="1"/>
</dbReference>
<dbReference type="Proteomes" id="UP000217528">
    <property type="component" value="Unassembled WGS sequence"/>
</dbReference>
<evidence type="ECO:0000313" key="7">
    <source>
        <dbReference type="Proteomes" id="UP000217528"/>
    </source>
</evidence>
<dbReference type="RefSeq" id="WP_095608602.1">
    <property type="nucleotide sequence ID" value="NZ_LMVN01000014.1"/>
</dbReference>
<keyword evidence="3" id="KW-0238">DNA-binding</keyword>
<dbReference type="AlphaFoldDB" id="A0A2A2HD73"/>
<evidence type="ECO:0000256" key="2">
    <source>
        <dbReference type="ARBA" id="ARBA00022747"/>
    </source>
</evidence>
<evidence type="ECO:0000259" key="4">
    <source>
        <dbReference type="Pfam" id="PF01420"/>
    </source>
</evidence>
<evidence type="ECO:0000256" key="1">
    <source>
        <dbReference type="ARBA" id="ARBA00010923"/>
    </source>
</evidence>
<protein>
    <submittedName>
        <fullName evidence="6">Type I restriction modification DNA specificity domain protein</fullName>
    </submittedName>
</protein>
<evidence type="ECO:0000313" key="6">
    <source>
        <dbReference type="EMBL" id="PWL08443.1"/>
    </source>
</evidence>
<keyword evidence="2" id="KW-0680">Restriction system</keyword>
<dbReference type="GO" id="GO:0003677">
    <property type="term" value="F:DNA binding"/>
    <property type="evidence" value="ECO:0007669"/>
    <property type="project" value="UniProtKB-KW"/>
</dbReference>
<dbReference type="SUPFAM" id="SSF116734">
    <property type="entry name" value="DNA methylase specificity domain"/>
    <property type="match status" value="1"/>
</dbReference>
<dbReference type="GO" id="GO:0009307">
    <property type="term" value="P:DNA restriction-modification system"/>
    <property type="evidence" value="ECO:0007669"/>
    <property type="project" value="UniProtKB-KW"/>
</dbReference>
<evidence type="ECO:0000313" key="8">
    <source>
        <dbReference type="Proteomes" id="UP000246004"/>
    </source>
</evidence>
<sequence>MNQKVKLAEIFEIKSGYHLARRMDDLEKGDNEQIVKVLSNKGFHIDDELEINEESINVKSISEENFTHENDIILTTIVPVKSRFITKEDEGILIPTSFMVLRVKDKTKYDPEFISYLLNYNDIQQQLLLYSGDSTIPRLTKKNLHEVKFTLPDIETQKKYASLIRMINKRIQIKEKSIENDKQLTTGLLEKALGI</sequence>
<dbReference type="InterPro" id="IPR000055">
    <property type="entry name" value="Restrct_endonuc_typeI_TRD"/>
</dbReference>
<dbReference type="Proteomes" id="UP000246004">
    <property type="component" value="Unassembled WGS sequence"/>
</dbReference>
<comment type="similarity">
    <text evidence="1">Belongs to the type-I restriction system S methylase family.</text>
</comment>
<dbReference type="CDD" id="cd16961">
    <property type="entry name" value="RMtype1_S_TRD-CR_like"/>
    <property type="match status" value="1"/>
</dbReference>
<feature type="domain" description="Type I restriction modification DNA specificity" evidence="4">
    <location>
        <begin position="3"/>
        <end position="178"/>
    </location>
</feature>
<proteinExistence type="inferred from homology"/>
<dbReference type="OrthoDB" id="75695at2157"/>
<dbReference type="InterPro" id="IPR044946">
    <property type="entry name" value="Restrct_endonuc_typeI_TRD_sf"/>
</dbReference>
<comment type="caution">
    <text evidence="5">The sequence shown here is derived from an EMBL/GenBank/DDBJ whole genome shotgun (WGS) entry which is preliminary data.</text>
</comment>
<dbReference type="PANTHER" id="PTHR30408">
    <property type="entry name" value="TYPE-1 RESTRICTION ENZYME ECOKI SPECIFICITY PROTEIN"/>
    <property type="match status" value="1"/>
</dbReference>
<dbReference type="EMBL" id="LMVN01000014">
    <property type="protein sequence ID" value="PAV07461.1"/>
    <property type="molecule type" value="Genomic_DNA"/>
</dbReference>
<organism evidence="5 7">
    <name type="scientific">Methanosphaera cuniculi</name>
    <dbReference type="NCBI Taxonomy" id="1077256"/>
    <lineage>
        <taxon>Archaea</taxon>
        <taxon>Methanobacteriati</taxon>
        <taxon>Methanobacteriota</taxon>
        <taxon>Methanomada group</taxon>
        <taxon>Methanobacteria</taxon>
        <taxon>Methanobacteriales</taxon>
        <taxon>Methanobacteriaceae</taxon>
        <taxon>Methanosphaera</taxon>
    </lineage>
</organism>
<accession>A0A2A2HD73</accession>
<dbReference type="Pfam" id="PF01420">
    <property type="entry name" value="Methylase_S"/>
    <property type="match status" value="1"/>
</dbReference>
<gene>
    <name evidence="5" type="ORF">ASJ82_02460</name>
    <name evidence="6" type="ORF">MSCUN_06650</name>
</gene>
<dbReference type="InterPro" id="IPR052021">
    <property type="entry name" value="Type-I_RS_S_subunit"/>
</dbReference>
<dbReference type="EMBL" id="LWMS01000018">
    <property type="protein sequence ID" value="PWL08443.1"/>
    <property type="molecule type" value="Genomic_DNA"/>
</dbReference>
<reference evidence="5 7" key="2">
    <citation type="journal article" date="2017" name="BMC Genomics">
        <title>Genomic analysis of methanogenic archaea reveals a shift towards energy conservation.</title>
        <authorList>
            <person name="Gilmore S.P."/>
            <person name="Henske J.K."/>
            <person name="Sexton J.A."/>
            <person name="Solomon K.V."/>
            <person name="Seppala S."/>
            <person name="Yoo J.I."/>
            <person name="Huyett L.M."/>
            <person name="Pressman A."/>
            <person name="Cogan J.Z."/>
            <person name="Kivenson V."/>
            <person name="Peng X."/>
            <person name="Tan Y."/>
            <person name="Valentine D.L."/>
            <person name="O'Malley M.A."/>
        </authorList>
    </citation>
    <scope>NUCLEOTIDE SEQUENCE [LARGE SCALE GENOMIC DNA]</scope>
    <source>
        <strain evidence="5 7">1R-7</strain>
    </source>
</reference>
<dbReference type="Gene3D" id="3.90.220.20">
    <property type="entry name" value="DNA methylase specificity domains"/>
    <property type="match status" value="1"/>
</dbReference>